<comment type="similarity">
    <text evidence="1">Belongs to the sulfotransferase 1 family.</text>
</comment>
<evidence type="ECO:0000256" key="1">
    <source>
        <dbReference type="ARBA" id="ARBA00005771"/>
    </source>
</evidence>
<dbReference type="SUPFAM" id="SSF52540">
    <property type="entry name" value="P-loop containing nucleoside triphosphate hydrolases"/>
    <property type="match status" value="1"/>
</dbReference>
<dbReference type="InterPro" id="IPR027417">
    <property type="entry name" value="P-loop_NTPase"/>
</dbReference>
<gene>
    <name evidence="4" type="ORF">PYX00_009187</name>
</gene>
<dbReference type="EMBL" id="JARGDH010000005">
    <property type="protein sequence ID" value="KAL0266719.1"/>
    <property type="molecule type" value="Genomic_DNA"/>
</dbReference>
<sequence>MSNDVEFVPLEDALSKEMQKSCLKTGMPTAEVLVQPYGVALPRRYMDFHKKIRDMEVKKDDVWIVTFPKCGTTWSQEMIWLIGNDCNFEKAKSVPLTDRYPFMDFAAIHNSELYDEDTVKMVEEMPSPRFIKCHLPLPLLPKQLWTVKPKIIYVTRDPKDAAISYYHHYRLWNDYTGSMEQFLQAYVEDKVVYSPFWEHVLAFWERRHEENILFNTFEEMKADLRGVILKTAKFLGKTLTEKQISDLLEHLDFKSMKNNPMTNAEDEAQKIRAARNLDSNCSFIREGSTGGWKKAMSPEMCDRFVKWTQEKLKGTDYPISTLH</sequence>
<dbReference type="Gene3D" id="3.40.50.300">
    <property type="entry name" value="P-loop containing nucleotide triphosphate hydrolases"/>
    <property type="match status" value="1"/>
</dbReference>
<evidence type="ECO:0000259" key="3">
    <source>
        <dbReference type="Pfam" id="PF00685"/>
    </source>
</evidence>
<dbReference type="Pfam" id="PF00685">
    <property type="entry name" value="Sulfotransfer_1"/>
    <property type="match status" value="1"/>
</dbReference>
<dbReference type="AlphaFoldDB" id="A0AAW2HAB1"/>
<comment type="caution">
    <text evidence="4">The sequence shown here is derived from an EMBL/GenBank/DDBJ whole genome shotgun (WGS) entry which is preliminary data.</text>
</comment>
<keyword evidence="2" id="KW-0808">Transferase</keyword>
<dbReference type="InterPro" id="IPR000863">
    <property type="entry name" value="Sulfotransferase_dom"/>
</dbReference>
<evidence type="ECO:0000313" key="4">
    <source>
        <dbReference type="EMBL" id="KAL0266719.1"/>
    </source>
</evidence>
<accession>A0AAW2HAB1</accession>
<dbReference type="GO" id="GO:0008146">
    <property type="term" value="F:sulfotransferase activity"/>
    <property type="evidence" value="ECO:0007669"/>
    <property type="project" value="InterPro"/>
</dbReference>
<name>A0AAW2HAB1_9NEOP</name>
<dbReference type="PANTHER" id="PTHR11783">
    <property type="entry name" value="SULFOTRANSFERASE SULT"/>
    <property type="match status" value="1"/>
</dbReference>
<protein>
    <recommendedName>
        <fullName evidence="3">Sulfotransferase domain-containing protein</fullName>
    </recommendedName>
</protein>
<proteinExistence type="inferred from homology"/>
<evidence type="ECO:0000256" key="2">
    <source>
        <dbReference type="ARBA" id="ARBA00022679"/>
    </source>
</evidence>
<reference evidence="4" key="1">
    <citation type="journal article" date="2024" name="Gigascience">
        <title>Chromosome-level genome of the poultry shaft louse Menopon gallinae provides insight into the host-switching and adaptive evolution of parasitic lice.</title>
        <authorList>
            <person name="Xu Y."/>
            <person name="Ma L."/>
            <person name="Liu S."/>
            <person name="Liang Y."/>
            <person name="Liu Q."/>
            <person name="He Z."/>
            <person name="Tian L."/>
            <person name="Duan Y."/>
            <person name="Cai W."/>
            <person name="Li H."/>
            <person name="Song F."/>
        </authorList>
    </citation>
    <scope>NUCLEOTIDE SEQUENCE</scope>
    <source>
        <strain evidence="4">Cailab_2023a</strain>
    </source>
</reference>
<organism evidence="4">
    <name type="scientific">Menopon gallinae</name>
    <name type="common">poultry shaft louse</name>
    <dbReference type="NCBI Taxonomy" id="328185"/>
    <lineage>
        <taxon>Eukaryota</taxon>
        <taxon>Metazoa</taxon>
        <taxon>Ecdysozoa</taxon>
        <taxon>Arthropoda</taxon>
        <taxon>Hexapoda</taxon>
        <taxon>Insecta</taxon>
        <taxon>Pterygota</taxon>
        <taxon>Neoptera</taxon>
        <taxon>Paraneoptera</taxon>
        <taxon>Psocodea</taxon>
        <taxon>Troctomorpha</taxon>
        <taxon>Phthiraptera</taxon>
        <taxon>Amblycera</taxon>
        <taxon>Menoponidae</taxon>
        <taxon>Menopon</taxon>
    </lineage>
</organism>
<feature type="domain" description="Sulfotransferase" evidence="3">
    <location>
        <begin position="59"/>
        <end position="315"/>
    </location>
</feature>